<sequence>MNIRRSAAALAASAVLCAVAAPTALAAPSPSPSPVIPSGLYGTGDPTFDGVFRQSLAFLAQHTTGVTPAPKAVDWLVGQQCANGAFPSFRPDTAKACDASTVLDTNATAAAVQALTALGGHPEQVKKATGWLKSVQNDNGGWSYSPGGTMDFGTDANSTGIVAGALAAAGEQPDAVKSKAGKTAYDALRGLQLACVQEGVSKPEELGAFASQPDPAGKLPANPDATAAAVLGVLGKGLVVAAPAADKPVDPKAVTCEAGGAKDPAQSALGGAAYLNTKLASSGDHLMSAMPGATDQPDFGNTADAVVALAAAGHKQAAAKPLAWLEKNAAGWAKTAGPAAYAQLILAAHAGGANPKAFGGTDLVAELNAQGPTPAKTTATKDAKDTKEADTASDSSDSSDSSGKIWWMIGAGAAAGVGIGILLSGRRKKQQP</sequence>
<keyword evidence="3" id="KW-0732">Signal</keyword>
<dbReference type="AlphaFoldDB" id="A0A5P2D8F6"/>
<dbReference type="EMBL" id="CP029190">
    <property type="protein sequence ID" value="QES50348.1"/>
    <property type="molecule type" value="Genomic_DNA"/>
</dbReference>
<evidence type="ECO:0008006" key="6">
    <source>
        <dbReference type="Google" id="ProtNLM"/>
    </source>
</evidence>
<feature type="compositionally biased region" description="Low complexity" evidence="1">
    <location>
        <begin position="392"/>
        <end position="402"/>
    </location>
</feature>
<evidence type="ECO:0000256" key="3">
    <source>
        <dbReference type="SAM" id="SignalP"/>
    </source>
</evidence>
<evidence type="ECO:0000313" key="5">
    <source>
        <dbReference type="Proteomes" id="UP000325211"/>
    </source>
</evidence>
<evidence type="ECO:0000256" key="1">
    <source>
        <dbReference type="SAM" id="MobiDB-lite"/>
    </source>
</evidence>
<dbReference type="CDD" id="cd00688">
    <property type="entry name" value="ISOPREN_C2_like"/>
    <property type="match status" value="1"/>
</dbReference>
<keyword evidence="2" id="KW-0812">Transmembrane</keyword>
<accession>A0A5P2D8F6</accession>
<keyword evidence="2" id="KW-1133">Transmembrane helix</keyword>
<proteinExistence type="predicted"/>
<protein>
    <recommendedName>
        <fullName evidence="6">Secreted protein</fullName>
    </recommendedName>
</protein>
<dbReference type="RefSeq" id="WP_150210077.1">
    <property type="nucleotide sequence ID" value="NZ_CP029190.1"/>
</dbReference>
<name>A0A5P2D8F6_STRVZ</name>
<gene>
    <name evidence="4" type="ORF">DEJ50_23535</name>
</gene>
<dbReference type="Gene3D" id="1.50.10.20">
    <property type="match status" value="1"/>
</dbReference>
<organism evidence="4 5">
    <name type="scientific">Streptomyces venezuelae</name>
    <dbReference type="NCBI Taxonomy" id="54571"/>
    <lineage>
        <taxon>Bacteria</taxon>
        <taxon>Bacillati</taxon>
        <taxon>Actinomycetota</taxon>
        <taxon>Actinomycetes</taxon>
        <taxon>Kitasatosporales</taxon>
        <taxon>Streptomycetaceae</taxon>
        <taxon>Streptomyces</taxon>
    </lineage>
</organism>
<dbReference type="InterPro" id="IPR008930">
    <property type="entry name" value="Terpenoid_cyclase/PrenylTrfase"/>
</dbReference>
<keyword evidence="2" id="KW-0472">Membrane</keyword>
<dbReference type="Proteomes" id="UP000325211">
    <property type="component" value="Chromosome"/>
</dbReference>
<evidence type="ECO:0000256" key="2">
    <source>
        <dbReference type="SAM" id="Phobius"/>
    </source>
</evidence>
<feature type="compositionally biased region" description="Basic and acidic residues" evidence="1">
    <location>
        <begin position="379"/>
        <end position="390"/>
    </location>
</feature>
<reference evidence="4 5" key="1">
    <citation type="submission" date="2018-05" db="EMBL/GenBank/DDBJ databases">
        <title>Streptomyces venezuelae.</title>
        <authorList>
            <person name="Kim W."/>
            <person name="Lee N."/>
            <person name="Cho B.-K."/>
        </authorList>
    </citation>
    <scope>NUCLEOTIDE SEQUENCE [LARGE SCALE GENOMIC DNA]</scope>
    <source>
        <strain evidence="4 5">ATCC 21782</strain>
    </source>
</reference>
<feature type="region of interest" description="Disordered" evidence="1">
    <location>
        <begin position="371"/>
        <end position="402"/>
    </location>
</feature>
<dbReference type="SUPFAM" id="SSF48239">
    <property type="entry name" value="Terpenoid cyclases/Protein prenyltransferases"/>
    <property type="match status" value="1"/>
</dbReference>
<feature type="signal peptide" evidence="3">
    <location>
        <begin position="1"/>
        <end position="26"/>
    </location>
</feature>
<feature type="transmembrane region" description="Helical" evidence="2">
    <location>
        <begin position="405"/>
        <end position="423"/>
    </location>
</feature>
<feature type="chain" id="PRO_5024900221" description="Secreted protein" evidence="3">
    <location>
        <begin position="27"/>
        <end position="432"/>
    </location>
</feature>
<dbReference type="OrthoDB" id="3852853at2"/>
<evidence type="ECO:0000313" key="4">
    <source>
        <dbReference type="EMBL" id="QES50348.1"/>
    </source>
</evidence>